<evidence type="ECO:0000256" key="2">
    <source>
        <dbReference type="SAM" id="MobiDB-lite"/>
    </source>
</evidence>
<sequence>MPELQTEESQVIEKTHVNDIVSQCDEAKPACRNCVKHSIRCSFAANSPSSDLSPSNPPEPRVIPSRFELDGDSAASSPGLSPCNAPLLPFPVADLELLHHYMTSSSSFFADNRQNAQFWQVKVPQLGFEHHFILRLLLAISALHIARDSPERQESSKARAEEHYVAALRAITALLPHVNETNCHALFLASTLVCHYSFGKGPTPGDYLAFSNVGQPEWLRLFKGVRAIIESNPDVVKASGVLPSVAQGEMQKHEPNLPKRSNHFDFRTQFERIRRVIAAQSPSPESEIYMEALDSLENCFAATYEGKSDAWDERSRSSHIMFRWLYQASEPFVARMQDKRPMAIVIFSFFAVLMKEHADVWTLDGWAEHIMTGIHAYLPPVYHDFIQWPMQQVNWTPPKDDTKME</sequence>
<dbReference type="InterPro" id="IPR021858">
    <property type="entry name" value="Fun_TF"/>
</dbReference>
<proteinExistence type="predicted"/>
<evidence type="ECO:0000313" key="4">
    <source>
        <dbReference type="Proteomes" id="UP000799772"/>
    </source>
</evidence>
<keyword evidence="4" id="KW-1185">Reference proteome</keyword>
<protein>
    <recommendedName>
        <fullName evidence="5">Zn(2)-C6 fungal-type domain-containing protein</fullName>
    </recommendedName>
</protein>
<dbReference type="GO" id="GO:0000981">
    <property type="term" value="F:DNA-binding transcription factor activity, RNA polymerase II-specific"/>
    <property type="evidence" value="ECO:0007669"/>
    <property type="project" value="InterPro"/>
</dbReference>
<evidence type="ECO:0008006" key="5">
    <source>
        <dbReference type="Google" id="ProtNLM"/>
    </source>
</evidence>
<evidence type="ECO:0000313" key="3">
    <source>
        <dbReference type="EMBL" id="KAF2099528.1"/>
    </source>
</evidence>
<gene>
    <name evidence="3" type="ORF">NA57DRAFT_55491</name>
</gene>
<dbReference type="CDD" id="cd00067">
    <property type="entry name" value="GAL4"/>
    <property type="match status" value="1"/>
</dbReference>
<accession>A0A9P4IGE4</accession>
<evidence type="ECO:0000256" key="1">
    <source>
        <dbReference type="ARBA" id="ARBA00023242"/>
    </source>
</evidence>
<dbReference type="OrthoDB" id="416217at2759"/>
<dbReference type="Pfam" id="PF11951">
    <property type="entry name" value="Fungal_trans_2"/>
    <property type="match status" value="1"/>
</dbReference>
<dbReference type="Proteomes" id="UP000799772">
    <property type="component" value="Unassembled WGS sequence"/>
</dbReference>
<organism evidence="3 4">
    <name type="scientific">Rhizodiscina lignyota</name>
    <dbReference type="NCBI Taxonomy" id="1504668"/>
    <lineage>
        <taxon>Eukaryota</taxon>
        <taxon>Fungi</taxon>
        <taxon>Dikarya</taxon>
        <taxon>Ascomycota</taxon>
        <taxon>Pezizomycotina</taxon>
        <taxon>Dothideomycetes</taxon>
        <taxon>Pleosporomycetidae</taxon>
        <taxon>Aulographales</taxon>
        <taxon>Rhizodiscinaceae</taxon>
        <taxon>Rhizodiscina</taxon>
    </lineage>
</organism>
<comment type="caution">
    <text evidence="3">The sequence shown here is derived from an EMBL/GenBank/DDBJ whole genome shotgun (WGS) entry which is preliminary data.</text>
</comment>
<dbReference type="EMBL" id="ML978125">
    <property type="protein sequence ID" value="KAF2099528.1"/>
    <property type="molecule type" value="Genomic_DNA"/>
</dbReference>
<keyword evidence="1" id="KW-0539">Nucleus</keyword>
<dbReference type="PANTHER" id="PTHR47657">
    <property type="entry name" value="STEROL REGULATORY ELEMENT-BINDING PROTEIN ECM22"/>
    <property type="match status" value="1"/>
</dbReference>
<dbReference type="PANTHER" id="PTHR47657:SF13">
    <property type="entry name" value="ZN(2)-C6 FUNGAL-TYPE DOMAIN-CONTAINING PROTEIN-RELATED"/>
    <property type="match status" value="1"/>
</dbReference>
<dbReference type="AlphaFoldDB" id="A0A9P4IGE4"/>
<dbReference type="InterPro" id="IPR052400">
    <property type="entry name" value="Zn2-C6_fungal_TF"/>
</dbReference>
<dbReference type="GO" id="GO:0008270">
    <property type="term" value="F:zinc ion binding"/>
    <property type="evidence" value="ECO:0007669"/>
    <property type="project" value="InterPro"/>
</dbReference>
<name>A0A9P4IGE4_9PEZI</name>
<dbReference type="InterPro" id="IPR001138">
    <property type="entry name" value="Zn2Cys6_DnaBD"/>
</dbReference>
<reference evidence="3" key="1">
    <citation type="journal article" date="2020" name="Stud. Mycol.">
        <title>101 Dothideomycetes genomes: a test case for predicting lifestyles and emergence of pathogens.</title>
        <authorList>
            <person name="Haridas S."/>
            <person name="Albert R."/>
            <person name="Binder M."/>
            <person name="Bloem J."/>
            <person name="Labutti K."/>
            <person name="Salamov A."/>
            <person name="Andreopoulos B."/>
            <person name="Baker S."/>
            <person name="Barry K."/>
            <person name="Bills G."/>
            <person name="Bluhm B."/>
            <person name="Cannon C."/>
            <person name="Castanera R."/>
            <person name="Culley D."/>
            <person name="Daum C."/>
            <person name="Ezra D."/>
            <person name="Gonzalez J."/>
            <person name="Henrissat B."/>
            <person name="Kuo A."/>
            <person name="Liang C."/>
            <person name="Lipzen A."/>
            <person name="Lutzoni F."/>
            <person name="Magnuson J."/>
            <person name="Mondo S."/>
            <person name="Nolan M."/>
            <person name="Ohm R."/>
            <person name="Pangilinan J."/>
            <person name="Park H.-J."/>
            <person name="Ramirez L."/>
            <person name="Alfaro M."/>
            <person name="Sun H."/>
            <person name="Tritt A."/>
            <person name="Yoshinaga Y."/>
            <person name="Zwiers L.-H."/>
            <person name="Turgeon B."/>
            <person name="Goodwin S."/>
            <person name="Spatafora J."/>
            <person name="Crous P."/>
            <person name="Grigoriev I."/>
        </authorList>
    </citation>
    <scope>NUCLEOTIDE SEQUENCE</scope>
    <source>
        <strain evidence="3">CBS 133067</strain>
    </source>
</reference>
<feature type="region of interest" description="Disordered" evidence="2">
    <location>
        <begin position="45"/>
        <end position="66"/>
    </location>
</feature>